<dbReference type="PANTHER" id="PTHR13634:SF0">
    <property type="entry name" value="RIBOSOME BIOGENESIS PROTEIN BRX1 HOMOLOG"/>
    <property type="match status" value="1"/>
</dbReference>
<dbReference type="PANTHER" id="PTHR13634">
    <property type="entry name" value="RIBOSOME BIOGENESIS PROTEIN BRIX"/>
    <property type="match status" value="1"/>
</dbReference>
<organism evidence="7 8">
    <name type="scientific">Malus domestica</name>
    <name type="common">Apple</name>
    <name type="synonym">Pyrus malus</name>
    <dbReference type="NCBI Taxonomy" id="3750"/>
    <lineage>
        <taxon>Eukaryota</taxon>
        <taxon>Viridiplantae</taxon>
        <taxon>Streptophyta</taxon>
        <taxon>Embryophyta</taxon>
        <taxon>Tracheophyta</taxon>
        <taxon>Spermatophyta</taxon>
        <taxon>Magnoliopsida</taxon>
        <taxon>eudicotyledons</taxon>
        <taxon>Gunneridae</taxon>
        <taxon>Pentapetalae</taxon>
        <taxon>rosids</taxon>
        <taxon>fabids</taxon>
        <taxon>Rosales</taxon>
        <taxon>Rosaceae</taxon>
        <taxon>Amygdaloideae</taxon>
        <taxon>Maleae</taxon>
        <taxon>Malus</taxon>
    </lineage>
</organism>
<name>A0A498KB71_MALDO</name>
<comment type="similarity">
    <text evidence="2">Belongs to the BRX1 family.</text>
</comment>
<feature type="region of interest" description="Disordered" evidence="5">
    <location>
        <begin position="1"/>
        <end position="45"/>
    </location>
</feature>
<evidence type="ECO:0000256" key="1">
    <source>
        <dbReference type="ARBA" id="ARBA00004604"/>
    </source>
</evidence>
<feature type="compositionally biased region" description="Basic and acidic residues" evidence="5">
    <location>
        <begin position="8"/>
        <end position="23"/>
    </location>
</feature>
<keyword evidence="3" id="KW-0690">Ribosome biogenesis</keyword>
<evidence type="ECO:0000313" key="8">
    <source>
        <dbReference type="Proteomes" id="UP000290289"/>
    </source>
</evidence>
<dbReference type="Proteomes" id="UP000290289">
    <property type="component" value="Chromosome 3"/>
</dbReference>
<evidence type="ECO:0000313" key="7">
    <source>
        <dbReference type="EMBL" id="RXI03095.1"/>
    </source>
</evidence>
<dbReference type="PROSITE" id="PS50833">
    <property type="entry name" value="BRIX"/>
    <property type="match status" value="1"/>
</dbReference>
<protein>
    <recommendedName>
        <fullName evidence="6">Brix domain-containing protein</fullName>
    </recommendedName>
</protein>
<accession>A0A498KB71</accession>
<proteinExistence type="inferred from homology"/>
<dbReference type="GO" id="GO:0006364">
    <property type="term" value="P:rRNA processing"/>
    <property type="evidence" value="ECO:0007669"/>
    <property type="project" value="InterPro"/>
</dbReference>
<feature type="domain" description="Brix" evidence="6">
    <location>
        <begin position="54"/>
        <end position="296"/>
    </location>
</feature>
<dbReference type="Pfam" id="PF04427">
    <property type="entry name" value="Brix"/>
    <property type="match status" value="1"/>
</dbReference>
<dbReference type="STRING" id="3750.A0A498KB71"/>
<dbReference type="GO" id="GO:0019843">
    <property type="term" value="F:rRNA binding"/>
    <property type="evidence" value="ECO:0007669"/>
    <property type="project" value="InterPro"/>
</dbReference>
<reference evidence="7 8" key="1">
    <citation type="submission" date="2018-10" db="EMBL/GenBank/DDBJ databases">
        <title>A high-quality apple genome assembly.</title>
        <authorList>
            <person name="Hu J."/>
        </authorList>
    </citation>
    <scope>NUCLEOTIDE SEQUENCE [LARGE SCALE GENOMIC DNA]</scope>
    <source>
        <strain evidence="8">cv. HFTH1</strain>
        <tissue evidence="7">Young leaf</tissue>
    </source>
</reference>
<keyword evidence="8" id="KW-1185">Reference proteome</keyword>
<dbReference type="GO" id="GO:0000027">
    <property type="term" value="P:ribosomal large subunit assembly"/>
    <property type="evidence" value="ECO:0007669"/>
    <property type="project" value="TreeGrafter"/>
</dbReference>
<dbReference type="AlphaFoldDB" id="A0A498KB71"/>
<dbReference type="InterPro" id="IPR007109">
    <property type="entry name" value="Brix"/>
</dbReference>
<evidence type="ECO:0000256" key="4">
    <source>
        <dbReference type="ARBA" id="ARBA00023242"/>
    </source>
</evidence>
<keyword evidence="4" id="KW-0539">Nucleus</keyword>
<dbReference type="SMART" id="SM00879">
    <property type="entry name" value="Brix"/>
    <property type="match status" value="1"/>
</dbReference>
<comment type="caution">
    <text evidence="7">The sequence shown here is derived from an EMBL/GenBank/DDBJ whole genome shotgun (WGS) entry which is preliminary data.</text>
</comment>
<gene>
    <name evidence="7" type="ORF">DVH24_003173</name>
</gene>
<evidence type="ECO:0000256" key="5">
    <source>
        <dbReference type="SAM" id="MobiDB-lite"/>
    </source>
</evidence>
<dbReference type="SUPFAM" id="SSF52954">
    <property type="entry name" value="Class II aaRS ABD-related"/>
    <property type="match status" value="1"/>
</dbReference>
<dbReference type="InterPro" id="IPR026532">
    <property type="entry name" value="BRX1"/>
</dbReference>
<evidence type="ECO:0000256" key="2">
    <source>
        <dbReference type="ARBA" id="ARBA00006369"/>
    </source>
</evidence>
<feature type="compositionally biased region" description="Basic and acidic residues" evidence="5">
    <location>
        <begin position="32"/>
        <end position="43"/>
    </location>
</feature>
<dbReference type="EMBL" id="RDQH01000329">
    <property type="protein sequence ID" value="RXI03095.1"/>
    <property type="molecule type" value="Genomic_DNA"/>
</dbReference>
<evidence type="ECO:0000256" key="3">
    <source>
        <dbReference type="ARBA" id="ARBA00022517"/>
    </source>
</evidence>
<sequence length="354" mass="40750">MGKKRKHSDALAPEKKEEEVAPERRKRTLSGWKEKKDDDEVKASESTAVFRNKEKVLVTCSRRISYRYRHLMLNVVDLLPHCKKDNKVESKSSNGATLNELVELKSCSSCMFFEVRKGKDLYLWMSKCPNGPSVKFLVNAVHTMEELKLTGNHLKGSRPILTFSSNFDKDAHWKLLKEMITQACSFCFLFYIFGIPKEHRKSKPYHDHVFVFSIVDDHIWFRNYQGRSLAFLGNPWRLNLASCVKPVKGTQGTASISVPHNELDKIARGGLDKMTLVEVGPRFCLNPIKIFGGSFGGPTLYENPFYISPNQIRAMEKKKKAGTFVKKVKAKTRRKMHELENPLEPDEFSEMWKE</sequence>
<evidence type="ECO:0000259" key="6">
    <source>
        <dbReference type="PROSITE" id="PS50833"/>
    </source>
</evidence>
<dbReference type="GO" id="GO:0005730">
    <property type="term" value="C:nucleolus"/>
    <property type="evidence" value="ECO:0007669"/>
    <property type="project" value="UniProtKB-SubCell"/>
</dbReference>
<comment type="subcellular location">
    <subcellularLocation>
        <location evidence="1">Nucleus</location>
        <location evidence="1">Nucleolus</location>
    </subcellularLocation>
</comment>